<dbReference type="AlphaFoldDB" id="A0A5B9PDM1"/>
<keyword evidence="3" id="KW-1185">Reference proteome</keyword>
<protein>
    <submittedName>
        <fullName evidence="2">Uncharacterized protein</fullName>
    </submittedName>
</protein>
<dbReference type="Proteomes" id="UP000322214">
    <property type="component" value="Chromosome"/>
</dbReference>
<name>A0A5B9PDM1_9BACT</name>
<proteinExistence type="predicted"/>
<organism evidence="2 3">
    <name type="scientific">Mariniblastus fucicola</name>
    <dbReference type="NCBI Taxonomy" id="980251"/>
    <lineage>
        <taxon>Bacteria</taxon>
        <taxon>Pseudomonadati</taxon>
        <taxon>Planctomycetota</taxon>
        <taxon>Planctomycetia</taxon>
        <taxon>Pirellulales</taxon>
        <taxon>Pirellulaceae</taxon>
        <taxon>Mariniblastus</taxon>
    </lineage>
</organism>
<dbReference type="EMBL" id="CP042912">
    <property type="protein sequence ID" value="QEG23200.1"/>
    <property type="molecule type" value="Genomic_DNA"/>
</dbReference>
<dbReference type="SUPFAM" id="SSF56954">
    <property type="entry name" value="Outer membrane efflux proteins (OEP)"/>
    <property type="match status" value="1"/>
</dbReference>
<evidence type="ECO:0000313" key="2">
    <source>
        <dbReference type="EMBL" id="QEG23200.1"/>
    </source>
</evidence>
<dbReference type="KEGG" id="mff:MFFC18_30960"/>
<evidence type="ECO:0000313" key="3">
    <source>
        <dbReference type="Proteomes" id="UP000322214"/>
    </source>
</evidence>
<accession>A0A5B9PDM1</accession>
<sequence length="259" mass="29510">MKNRICALLFYGLLIVFAGEGVIKAQSPGEASRVEVPRGSEANSRIEMLRKTSAELATRIENLHDARKNRLAEFREKAISDISFEDVFRMLHVQKVELAIELEGLNARLELLERKISSSGLENESALEMQRDLLKRYVANQSERLELTMRLVKKGAASQADQHQAEQLLAEAQLRLGEFEVKSEQASPALAHAMFEVSLEIAEKKAKQSMVEKMLKKYIDSREDFNELRKFDGEIEDAMELRRKLSRELVSPQSVDTDF</sequence>
<dbReference type="Gene3D" id="1.20.1600.10">
    <property type="entry name" value="Outer membrane efflux proteins (OEP)"/>
    <property type="match status" value="1"/>
</dbReference>
<feature type="coiled-coil region" evidence="1">
    <location>
        <begin position="95"/>
        <end position="122"/>
    </location>
</feature>
<reference evidence="2 3" key="1">
    <citation type="submission" date="2019-08" db="EMBL/GenBank/DDBJ databases">
        <title>Deep-cultivation of Planctomycetes and their phenomic and genomic characterization uncovers novel biology.</title>
        <authorList>
            <person name="Wiegand S."/>
            <person name="Jogler M."/>
            <person name="Boedeker C."/>
            <person name="Pinto D."/>
            <person name="Vollmers J."/>
            <person name="Rivas-Marin E."/>
            <person name="Kohn T."/>
            <person name="Peeters S.H."/>
            <person name="Heuer A."/>
            <person name="Rast P."/>
            <person name="Oberbeckmann S."/>
            <person name="Bunk B."/>
            <person name="Jeske O."/>
            <person name="Meyerdierks A."/>
            <person name="Storesund J.E."/>
            <person name="Kallscheuer N."/>
            <person name="Luecker S."/>
            <person name="Lage O.M."/>
            <person name="Pohl T."/>
            <person name="Merkel B.J."/>
            <person name="Hornburger P."/>
            <person name="Mueller R.-W."/>
            <person name="Bruemmer F."/>
            <person name="Labrenz M."/>
            <person name="Spormann A.M."/>
            <person name="Op den Camp H."/>
            <person name="Overmann J."/>
            <person name="Amann R."/>
            <person name="Jetten M.S.M."/>
            <person name="Mascher T."/>
            <person name="Medema M.H."/>
            <person name="Devos D.P."/>
            <person name="Kaster A.-K."/>
            <person name="Ovreas L."/>
            <person name="Rohde M."/>
            <person name="Galperin M.Y."/>
            <person name="Jogler C."/>
        </authorList>
    </citation>
    <scope>NUCLEOTIDE SEQUENCE [LARGE SCALE GENOMIC DNA]</scope>
    <source>
        <strain evidence="2 3">FC18</strain>
    </source>
</reference>
<dbReference type="RefSeq" id="WP_075083290.1">
    <property type="nucleotide sequence ID" value="NZ_CP042912.1"/>
</dbReference>
<keyword evidence="1" id="KW-0175">Coiled coil</keyword>
<dbReference type="STRING" id="980251.GCA_001642875_00492"/>
<evidence type="ECO:0000256" key="1">
    <source>
        <dbReference type="SAM" id="Coils"/>
    </source>
</evidence>
<gene>
    <name evidence="2" type="ORF">MFFC18_30960</name>
</gene>